<evidence type="ECO:0000259" key="4">
    <source>
        <dbReference type="PROSITE" id="PS50158"/>
    </source>
</evidence>
<evidence type="ECO:0000313" key="5">
    <source>
        <dbReference type="EMBL" id="KAK0474305.1"/>
    </source>
</evidence>
<reference evidence="5" key="1">
    <citation type="submission" date="2023-06" db="EMBL/GenBank/DDBJ databases">
        <authorList>
            <consortium name="Lawrence Berkeley National Laboratory"/>
            <person name="Ahrendt S."/>
            <person name="Sahu N."/>
            <person name="Indic B."/>
            <person name="Wong-Bajracharya J."/>
            <person name="Merenyi Z."/>
            <person name="Ke H.-M."/>
            <person name="Monk M."/>
            <person name="Kocsube S."/>
            <person name="Drula E."/>
            <person name="Lipzen A."/>
            <person name="Balint B."/>
            <person name="Henrissat B."/>
            <person name="Andreopoulos B."/>
            <person name="Martin F.M."/>
            <person name="Harder C.B."/>
            <person name="Rigling D."/>
            <person name="Ford K.L."/>
            <person name="Foster G.D."/>
            <person name="Pangilinan J."/>
            <person name="Papanicolaou A."/>
            <person name="Barry K."/>
            <person name="LaButti K."/>
            <person name="Viragh M."/>
            <person name="Koriabine M."/>
            <person name="Yan M."/>
            <person name="Riley R."/>
            <person name="Champramary S."/>
            <person name="Plett K.L."/>
            <person name="Tsai I.J."/>
            <person name="Slot J."/>
            <person name="Sipos G."/>
            <person name="Plett J."/>
            <person name="Nagy L.G."/>
            <person name="Grigoriev I.V."/>
        </authorList>
    </citation>
    <scope>NUCLEOTIDE SEQUENCE</scope>
    <source>
        <strain evidence="5">HWK02</strain>
    </source>
</reference>
<dbReference type="SMART" id="SM00343">
    <property type="entry name" value="ZnF_C2HC"/>
    <property type="match status" value="1"/>
</dbReference>
<keyword evidence="2" id="KW-0479">Metal-binding</keyword>
<dbReference type="Gene3D" id="4.10.60.10">
    <property type="entry name" value="Zinc finger, CCHC-type"/>
    <property type="match status" value="1"/>
</dbReference>
<feature type="compositionally biased region" description="Low complexity" evidence="3">
    <location>
        <begin position="290"/>
        <end position="308"/>
    </location>
</feature>
<feature type="domain" description="CCHC-type" evidence="4">
    <location>
        <begin position="335"/>
        <end position="350"/>
    </location>
</feature>
<dbReference type="Pfam" id="PF03732">
    <property type="entry name" value="Retrotrans_gag"/>
    <property type="match status" value="1"/>
</dbReference>
<comment type="caution">
    <text evidence="5">The sequence shown here is derived from an EMBL/GenBank/DDBJ whole genome shotgun (WGS) entry which is preliminary data.</text>
</comment>
<dbReference type="AlphaFoldDB" id="A0AA39NZ19"/>
<dbReference type="GO" id="GO:0006397">
    <property type="term" value="P:mRNA processing"/>
    <property type="evidence" value="ECO:0007669"/>
    <property type="project" value="UniProtKB-KW"/>
</dbReference>
<dbReference type="InterPro" id="IPR021109">
    <property type="entry name" value="Peptidase_aspartic_dom_sf"/>
</dbReference>
<feature type="compositionally biased region" description="Basic residues" evidence="3">
    <location>
        <begin position="315"/>
        <end position="333"/>
    </location>
</feature>
<keyword evidence="2" id="KW-0863">Zinc-finger</keyword>
<dbReference type="InterPro" id="IPR036875">
    <property type="entry name" value="Znf_CCHC_sf"/>
</dbReference>
<feature type="region of interest" description="Disordered" evidence="3">
    <location>
        <begin position="261"/>
        <end position="333"/>
    </location>
</feature>
<dbReference type="InterPro" id="IPR005162">
    <property type="entry name" value="Retrotrans_gag_dom"/>
</dbReference>
<name>A0AA39NZ19_9AGAR</name>
<dbReference type="GO" id="GO:0003676">
    <property type="term" value="F:nucleic acid binding"/>
    <property type="evidence" value="ECO:0007669"/>
    <property type="project" value="InterPro"/>
</dbReference>
<dbReference type="GO" id="GO:0008270">
    <property type="term" value="F:zinc ion binding"/>
    <property type="evidence" value="ECO:0007669"/>
    <property type="project" value="UniProtKB-KW"/>
</dbReference>
<keyword evidence="2" id="KW-0862">Zinc</keyword>
<dbReference type="EMBL" id="JAUEPU010000178">
    <property type="protein sequence ID" value="KAK0474305.1"/>
    <property type="molecule type" value="Genomic_DNA"/>
</dbReference>
<evidence type="ECO:0000256" key="2">
    <source>
        <dbReference type="PROSITE-ProRule" id="PRU00047"/>
    </source>
</evidence>
<protein>
    <recommendedName>
        <fullName evidence="4">CCHC-type domain-containing protein</fullName>
    </recommendedName>
</protein>
<keyword evidence="1" id="KW-0507">mRNA processing</keyword>
<gene>
    <name evidence="5" type="ORF">EDD18DRAFT_1393536</name>
</gene>
<dbReference type="Gene3D" id="2.40.70.10">
    <property type="entry name" value="Acid Proteases"/>
    <property type="match status" value="1"/>
</dbReference>
<dbReference type="PANTHER" id="PTHR33223:SF6">
    <property type="entry name" value="CCHC-TYPE DOMAIN-CONTAINING PROTEIN"/>
    <property type="match status" value="1"/>
</dbReference>
<dbReference type="PROSITE" id="PS50158">
    <property type="entry name" value="ZF_CCHC"/>
    <property type="match status" value="1"/>
</dbReference>
<proteinExistence type="predicted"/>
<sequence length="721" mass="80249">MSHNLPPDDPLLAQLATVLSPEAYHALETLLQSLATHVISAENAANIAQQNLAQQNPLPQLQEALQTAFAGANFTIQTSGTNAGGRASTLRIDLPVFKGTRNENVCAWLSILDDQLSASHIAVADRTVSASGLLRDNAQTWYLALKQTNNDRPLSWDDFRAALLQEFDSPTRIDELRSEMDRVHYSGDVSNYCLKFQRVEMQISEDEMTFGDRKYIFLKHLPHDLQVHIRKATPPNMAGIYESARFWEQLHRTGNRGVFARLSGSSNHPRGFRPTPVMHTPPFTLPSTHYGSPSYSAAPPSSSLGPGPMDLDNFKHRHSAPLPQHRRPKDKSKVKCYGCGKIGHYIRECRTTHRPAPQNPSQPGPSCPHQPMFLFDSGAETNTLDGEAEKFLQDVVDQLVKDTDEDQAFYLNKGKMEAYPLMSPLLNLDPESPSDDPLPIYNVYIARRINRCRRFLGSPRYITAKAIVDTGSGSSYISHKKAEEIKAEIMEITPREVHGAGKTVIYTFAKFMVRTGPIKEVTLAYILEEGSGFRYDLLLGRNWMRRYNAKPNWLDNTVDLTCLKTHRSFTMHANPSSSFNSNLEAFALAADATSNDAPPPEDDNFADLPELTKIDSNDEETDYDANSEDSDTETSVDQTIPADDSVSKAPQVNMKGLGAKLKALTMKACPKVFQKKVGNPPDHKWSLNIETGDNPPPSEHSLMKVSRMALSSRLTLHGQLL</sequence>
<evidence type="ECO:0000256" key="1">
    <source>
        <dbReference type="ARBA" id="ARBA00022664"/>
    </source>
</evidence>
<accession>A0AA39NZ19</accession>
<feature type="region of interest" description="Disordered" evidence="3">
    <location>
        <begin position="613"/>
        <end position="648"/>
    </location>
</feature>
<dbReference type="Proteomes" id="UP001175228">
    <property type="component" value="Unassembled WGS sequence"/>
</dbReference>
<evidence type="ECO:0000313" key="6">
    <source>
        <dbReference type="Proteomes" id="UP001175228"/>
    </source>
</evidence>
<organism evidence="5 6">
    <name type="scientific">Armillaria luteobubalina</name>
    <dbReference type="NCBI Taxonomy" id="153913"/>
    <lineage>
        <taxon>Eukaryota</taxon>
        <taxon>Fungi</taxon>
        <taxon>Dikarya</taxon>
        <taxon>Basidiomycota</taxon>
        <taxon>Agaricomycotina</taxon>
        <taxon>Agaricomycetes</taxon>
        <taxon>Agaricomycetidae</taxon>
        <taxon>Agaricales</taxon>
        <taxon>Marasmiineae</taxon>
        <taxon>Physalacriaceae</taxon>
        <taxon>Armillaria</taxon>
    </lineage>
</organism>
<feature type="compositionally biased region" description="Acidic residues" evidence="3">
    <location>
        <begin position="617"/>
        <end position="634"/>
    </location>
</feature>
<dbReference type="InterPro" id="IPR001878">
    <property type="entry name" value="Znf_CCHC"/>
</dbReference>
<evidence type="ECO:0000256" key="3">
    <source>
        <dbReference type="SAM" id="MobiDB-lite"/>
    </source>
</evidence>
<dbReference type="SUPFAM" id="SSF57756">
    <property type="entry name" value="Retrovirus zinc finger-like domains"/>
    <property type="match status" value="1"/>
</dbReference>
<keyword evidence="6" id="KW-1185">Reference proteome</keyword>
<dbReference type="CDD" id="cd00303">
    <property type="entry name" value="retropepsin_like"/>
    <property type="match status" value="1"/>
</dbReference>
<dbReference type="PANTHER" id="PTHR33223">
    <property type="entry name" value="CCHC-TYPE DOMAIN-CONTAINING PROTEIN"/>
    <property type="match status" value="1"/>
</dbReference>
<dbReference type="SUPFAM" id="SSF50630">
    <property type="entry name" value="Acid proteases"/>
    <property type="match status" value="1"/>
</dbReference>